<evidence type="ECO:0000256" key="2">
    <source>
        <dbReference type="ARBA" id="ARBA00022679"/>
    </source>
</evidence>
<comment type="subcellular location">
    <subcellularLocation>
        <location evidence="8">Cytoplasm</location>
    </subcellularLocation>
</comment>
<organism evidence="10 11">
    <name type="scientific">Alteromonas aquimaris</name>
    <dbReference type="NCBI Taxonomy" id="2998417"/>
    <lineage>
        <taxon>Bacteria</taxon>
        <taxon>Pseudomonadati</taxon>
        <taxon>Pseudomonadota</taxon>
        <taxon>Gammaproteobacteria</taxon>
        <taxon>Alteromonadales</taxon>
        <taxon>Alteromonadaceae</taxon>
        <taxon>Alteromonas/Salinimonas group</taxon>
        <taxon>Alteromonas</taxon>
    </lineage>
</organism>
<dbReference type="SUPFAM" id="SSF56214">
    <property type="entry name" value="4'-phosphopantetheinyl transferase"/>
    <property type="match status" value="1"/>
</dbReference>
<comment type="function">
    <text evidence="8">Transfers the 4'-phosphopantetheine moiety from coenzyme A to a Ser of acyl-carrier-protein.</text>
</comment>
<dbReference type="EC" id="2.7.8.7" evidence="8"/>
<comment type="catalytic activity">
    <reaction evidence="8">
        <text>apo-[ACP] + CoA = holo-[ACP] + adenosine 3',5'-bisphosphate + H(+)</text>
        <dbReference type="Rhea" id="RHEA:12068"/>
        <dbReference type="Rhea" id="RHEA-COMP:9685"/>
        <dbReference type="Rhea" id="RHEA-COMP:9690"/>
        <dbReference type="ChEBI" id="CHEBI:15378"/>
        <dbReference type="ChEBI" id="CHEBI:29999"/>
        <dbReference type="ChEBI" id="CHEBI:57287"/>
        <dbReference type="ChEBI" id="CHEBI:58343"/>
        <dbReference type="ChEBI" id="CHEBI:64479"/>
        <dbReference type="EC" id="2.7.8.7"/>
    </reaction>
</comment>
<evidence type="ECO:0000256" key="6">
    <source>
        <dbReference type="ARBA" id="ARBA00023098"/>
    </source>
</evidence>
<evidence type="ECO:0000313" key="11">
    <source>
        <dbReference type="Proteomes" id="UP001142810"/>
    </source>
</evidence>
<evidence type="ECO:0000256" key="7">
    <source>
        <dbReference type="ARBA" id="ARBA00023160"/>
    </source>
</evidence>
<feature type="binding site" evidence="8">
    <location>
        <position position="9"/>
    </location>
    <ligand>
        <name>Mg(2+)</name>
        <dbReference type="ChEBI" id="CHEBI:18420"/>
    </ligand>
</feature>
<dbReference type="InterPro" id="IPR008278">
    <property type="entry name" value="4-PPantetheinyl_Trfase_dom"/>
</dbReference>
<evidence type="ECO:0000256" key="8">
    <source>
        <dbReference type="HAMAP-Rule" id="MF_00101"/>
    </source>
</evidence>
<comment type="caution">
    <text evidence="10">The sequence shown here is derived from an EMBL/GenBank/DDBJ whole genome shotgun (WGS) entry which is preliminary data.</text>
</comment>
<evidence type="ECO:0000256" key="5">
    <source>
        <dbReference type="ARBA" id="ARBA00022842"/>
    </source>
</evidence>
<keyword evidence="6 8" id="KW-0443">Lipid metabolism</keyword>
<dbReference type="Gene3D" id="3.90.470.20">
    <property type="entry name" value="4'-phosphopantetheinyl transferase domain"/>
    <property type="match status" value="1"/>
</dbReference>
<dbReference type="NCBIfam" id="TIGR00556">
    <property type="entry name" value="pantethn_trn"/>
    <property type="match status" value="1"/>
</dbReference>
<gene>
    <name evidence="8 10" type="primary">acpS</name>
    <name evidence="10" type="ORF">OPS25_13060</name>
</gene>
<evidence type="ECO:0000256" key="4">
    <source>
        <dbReference type="ARBA" id="ARBA00022832"/>
    </source>
</evidence>
<reference evidence="10" key="1">
    <citation type="submission" date="2022-11" db="EMBL/GenBank/DDBJ databases">
        <title>Alteromonas sp. nov., isolated from sea water of the Qingdao.</title>
        <authorList>
            <person name="Wang Q."/>
        </authorList>
    </citation>
    <scope>NUCLEOTIDE SEQUENCE</scope>
    <source>
        <strain evidence="10">ASW11-7</strain>
    </source>
</reference>
<dbReference type="HAMAP" id="MF_00101">
    <property type="entry name" value="AcpS"/>
    <property type="match status" value="1"/>
</dbReference>
<feature type="binding site" evidence="8">
    <location>
        <position position="57"/>
    </location>
    <ligand>
        <name>Mg(2+)</name>
        <dbReference type="ChEBI" id="CHEBI:18420"/>
    </ligand>
</feature>
<dbReference type="InterPro" id="IPR002582">
    <property type="entry name" value="ACPS"/>
</dbReference>
<keyword evidence="8" id="KW-0963">Cytoplasm</keyword>
<keyword evidence="2 8" id="KW-0808">Transferase</keyword>
<evidence type="ECO:0000313" key="10">
    <source>
        <dbReference type="EMBL" id="MCW8109433.1"/>
    </source>
</evidence>
<feature type="domain" description="4'-phosphopantetheinyl transferase" evidence="9">
    <location>
        <begin position="5"/>
        <end position="119"/>
    </location>
</feature>
<dbReference type="GO" id="GO:0008897">
    <property type="term" value="F:holo-[acyl-carrier-protein] synthase activity"/>
    <property type="evidence" value="ECO:0007669"/>
    <property type="project" value="UniProtKB-EC"/>
</dbReference>
<keyword evidence="4 8" id="KW-0276">Fatty acid metabolism</keyword>
<dbReference type="InterPro" id="IPR004568">
    <property type="entry name" value="Ppantetheine-prot_Trfase_dom"/>
</dbReference>
<keyword evidence="1 8" id="KW-0444">Lipid biosynthesis</keyword>
<dbReference type="InterPro" id="IPR037143">
    <property type="entry name" value="4-PPantetheinyl_Trfase_dom_sf"/>
</dbReference>
<comment type="cofactor">
    <cofactor evidence="8">
        <name>Mg(2+)</name>
        <dbReference type="ChEBI" id="CHEBI:18420"/>
    </cofactor>
</comment>
<keyword evidence="11" id="KW-1185">Reference proteome</keyword>
<dbReference type="Pfam" id="PF01648">
    <property type="entry name" value="ACPS"/>
    <property type="match status" value="1"/>
</dbReference>
<evidence type="ECO:0000256" key="3">
    <source>
        <dbReference type="ARBA" id="ARBA00022723"/>
    </source>
</evidence>
<dbReference type="RefSeq" id="WP_265618210.1">
    <property type="nucleotide sequence ID" value="NZ_JAPFRD010000011.1"/>
</dbReference>
<keyword evidence="5 8" id="KW-0460">Magnesium</keyword>
<protein>
    <recommendedName>
        <fullName evidence="8">Holo-[acyl-carrier-protein] synthase</fullName>
        <shortName evidence="8">Holo-ACP synthase</shortName>
        <ecNumber evidence="8">2.7.8.7</ecNumber>
    </recommendedName>
    <alternativeName>
        <fullName evidence="8">4'-phosphopantetheinyl transferase AcpS</fullName>
    </alternativeName>
</protein>
<accession>A0ABT3P9H6</accession>
<evidence type="ECO:0000259" key="9">
    <source>
        <dbReference type="Pfam" id="PF01648"/>
    </source>
</evidence>
<dbReference type="NCBIfam" id="TIGR00516">
    <property type="entry name" value="acpS"/>
    <property type="match status" value="1"/>
</dbReference>
<proteinExistence type="inferred from homology"/>
<dbReference type="Proteomes" id="UP001142810">
    <property type="component" value="Unassembled WGS sequence"/>
</dbReference>
<dbReference type="EMBL" id="JAPFRD010000011">
    <property type="protein sequence ID" value="MCW8109433.1"/>
    <property type="molecule type" value="Genomic_DNA"/>
</dbReference>
<keyword evidence="3 8" id="KW-0479">Metal-binding</keyword>
<evidence type="ECO:0000256" key="1">
    <source>
        <dbReference type="ARBA" id="ARBA00022516"/>
    </source>
</evidence>
<name>A0ABT3P9H6_9ALTE</name>
<sequence length="126" mass="13500">MAILGLGTDIIEIARLTGSANRTEKLAQRVLTDTELAIFNQHTQPERYLAKRFAAKEAAVKALGTGIGRGVGWHQVIISNNSLGGPELTFIGEALQISREKGVTRIHLSISDEASYAVATVILSSD</sequence>
<keyword evidence="7 8" id="KW-0275">Fatty acid biosynthesis</keyword>
<comment type="similarity">
    <text evidence="8">Belongs to the P-Pant transferase superfamily. AcpS family.</text>
</comment>